<keyword evidence="2" id="KW-1185">Reference proteome</keyword>
<protein>
    <submittedName>
        <fullName evidence="1">Uncharacterized protein</fullName>
    </submittedName>
</protein>
<dbReference type="AlphaFoldDB" id="A0A4U5NZ17"/>
<evidence type="ECO:0000313" key="2">
    <source>
        <dbReference type="Proteomes" id="UP000298663"/>
    </source>
</evidence>
<proteinExistence type="predicted"/>
<comment type="caution">
    <text evidence="1">The sequence shown here is derived from an EMBL/GenBank/DDBJ whole genome shotgun (WGS) entry which is preliminary data.</text>
</comment>
<dbReference type="EMBL" id="AZBU02000003">
    <property type="protein sequence ID" value="TKR88544.1"/>
    <property type="molecule type" value="Genomic_DNA"/>
</dbReference>
<reference evidence="1 2" key="1">
    <citation type="journal article" date="2015" name="Genome Biol.">
        <title>Comparative genomics of Steinernema reveals deeply conserved gene regulatory networks.</title>
        <authorList>
            <person name="Dillman A.R."/>
            <person name="Macchietto M."/>
            <person name="Porter C.F."/>
            <person name="Rogers A."/>
            <person name="Williams B."/>
            <person name="Antoshechkin I."/>
            <person name="Lee M.M."/>
            <person name="Goodwin Z."/>
            <person name="Lu X."/>
            <person name="Lewis E.E."/>
            <person name="Goodrich-Blair H."/>
            <person name="Stock S.P."/>
            <person name="Adams B.J."/>
            <person name="Sternberg P.W."/>
            <person name="Mortazavi A."/>
        </authorList>
    </citation>
    <scope>NUCLEOTIDE SEQUENCE [LARGE SCALE GENOMIC DNA]</scope>
    <source>
        <strain evidence="1 2">ALL</strain>
    </source>
</reference>
<gene>
    <name evidence="1" type="ORF">L596_012769</name>
</gene>
<dbReference type="Proteomes" id="UP000298663">
    <property type="component" value="Unassembled WGS sequence"/>
</dbReference>
<sequence length="96" mass="10989">MEATKECTLRVFQTSKTPTRNLKSVFGMPCDLLSYQPDSLIDASYLHTFNLPIRPTTSQPLIIFKNVPEKPLETPLFMSLYPLDAPTPFARRRRST</sequence>
<organism evidence="1 2">
    <name type="scientific">Steinernema carpocapsae</name>
    <name type="common">Entomopathogenic nematode</name>
    <dbReference type="NCBI Taxonomy" id="34508"/>
    <lineage>
        <taxon>Eukaryota</taxon>
        <taxon>Metazoa</taxon>
        <taxon>Ecdysozoa</taxon>
        <taxon>Nematoda</taxon>
        <taxon>Chromadorea</taxon>
        <taxon>Rhabditida</taxon>
        <taxon>Tylenchina</taxon>
        <taxon>Panagrolaimomorpha</taxon>
        <taxon>Strongyloidoidea</taxon>
        <taxon>Steinernematidae</taxon>
        <taxon>Steinernema</taxon>
    </lineage>
</organism>
<evidence type="ECO:0000313" key="1">
    <source>
        <dbReference type="EMBL" id="TKR88544.1"/>
    </source>
</evidence>
<reference evidence="1 2" key="2">
    <citation type="journal article" date="2019" name="G3 (Bethesda)">
        <title>Hybrid Assembly of the Genome of the Entomopathogenic Nematode Steinernema carpocapsae Identifies the X-Chromosome.</title>
        <authorList>
            <person name="Serra L."/>
            <person name="Macchietto M."/>
            <person name="Macias-Munoz A."/>
            <person name="McGill C.J."/>
            <person name="Rodriguez I.M."/>
            <person name="Rodriguez B."/>
            <person name="Murad R."/>
            <person name="Mortazavi A."/>
        </authorList>
    </citation>
    <scope>NUCLEOTIDE SEQUENCE [LARGE SCALE GENOMIC DNA]</scope>
    <source>
        <strain evidence="1 2">ALL</strain>
    </source>
</reference>
<accession>A0A4U5NZ17</accession>
<name>A0A4U5NZ17_STECR</name>